<feature type="region of interest" description="Disordered" evidence="4">
    <location>
        <begin position="55"/>
        <end position="74"/>
    </location>
</feature>
<feature type="chain" id="PRO_5021756515" evidence="5">
    <location>
        <begin position="23"/>
        <end position="344"/>
    </location>
</feature>
<evidence type="ECO:0000256" key="4">
    <source>
        <dbReference type="SAM" id="MobiDB-lite"/>
    </source>
</evidence>
<dbReference type="InterPro" id="IPR019734">
    <property type="entry name" value="TPR_rpt"/>
</dbReference>
<feature type="region of interest" description="Disordered" evidence="4">
    <location>
        <begin position="294"/>
        <end position="344"/>
    </location>
</feature>
<dbReference type="InterPro" id="IPR050498">
    <property type="entry name" value="Ycf3"/>
</dbReference>
<feature type="compositionally biased region" description="Polar residues" evidence="4">
    <location>
        <begin position="87"/>
        <end position="98"/>
    </location>
</feature>
<protein>
    <submittedName>
        <fullName evidence="6">Tetratricopeptide repeat protein</fullName>
    </submittedName>
</protein>
<dbReference type="Proteomes" id="UP000317429">
    <property type="component" value="Chromosome"/>
</dbReference>
<feature type="region of interest" description="Disordered" evidence="4">
    <location>
        <begin position="87"/>
        <end position="110"/>
    </location>
</feature>
<evidence type="ECO:0000256" key="1">
    <source>
        <dbReference type="ARBA" id="ARBA00022737"/>
    </source>
</evidence>
<dbReference type="Gene3D" id="1.25.40.10">
    <property type="entry name" value="Tetratricopeptide repeat domain"/>
    <property type="match status" value="2"/>
</dbReference>
<proteinExistence type="predicted"/>
<dbReference type="SMART" id="SM00028">
    <property type="entry name" value="TPR"/>
    <property type="match status" value="4"/>
</dbReference>
<dbReference type="PANTHER" id="PTHR44858">
    <property type="entry name" value="TETRATRICOPEPTIDE REPEAT PROTEIN 6"/>
    <property type="match status" value="1"/>
</dbReference>
<keyword evidence="5" id="KW-0732">Signal</keyword>
<dbReference type="InterPro" id="IPR011990">
    <property type="entry name" value="TPR-like_helical_dom_sf"/>
</dbReference>
<dbReference type="OrthoDB" id="288828at2"/>
<name>A0A518DF42_9BACT</name>
<dbReference type="KEGG" id="pnd:Pla175_35010"/>
<feature type="signal peptide" evidence="5">
    <location>
        <begin position="1"/>
        <end position="22"/>
    </location>
</feature>
<evidence type="ECO:0000256" key="5">
    <source>
        <dbReference type="SAM" id="SignalP"/>
    </source>
</evidence>
<dbReference type="EMBL" id="CP036291">
    <property type="protein sequence ID" value="QDU90101.1"/>
    <property type="molecule type" value="Genomic_DNA"/>
</dbReference>
<feature type="compositionally biased region" description="Polar residues" evidence="4">
    <location>
        <begin position="318"/>
        <end position="328"/>
    </location>
</feature>
<evidence type="ECO:0000313" key="6">
    <source>
        <dbReference type="EMBL" id="QDU90101.1"/>
    </source>
</evidence>
<gene>
    <name evidence="6" type="ORF">Pla175_35010</name>
</gene>
<organism evidence="6 7">
    <name type="scientific">Pirellulimonas nuda</name>
    <dbReference type="NCBI Taxonomy" id="2528009"/>
    <lineage>
        <taxon>Bacteria</taxon>
        <taxon>Pseudomonadati</taxon>
        <taxon>Planctomycetota</taxon>
        <taxon>Planctomycetia</taxon>
        <taxon>Pirellulales</taxon>
        <taxon>Lacipirellulaceae</taxon>
        <taxon>Pirellulimonas</taxon>
    </lineage>
</organism>
<dbReference type="PANTHER" id="PTHR44858:SF1">
    <property type="entry name" value="UDP-N-ACETYLGLUCOSAMINE--PEPTIDE N-ACETYLGLUCOSAMINYLTRANSFERASE SPINDLY-RELATED"/>
    <property type="match status" value="1"/>
</dbReference>
<dbReference type="PROSITE" id="PS50293">
    <property type="entry name" value="TPR_REGION"/>
    <property type="match status" value="1"/>
</dbReference>
<evidence type="ECO:0000313" key="7">
    <source>
        <dbReference type="Proteomes" id="UP000317429"/>
    </source>
</evidence>
<dbReference type="PROSITE" id="PS50005">
    <property type="entry name" value="TPR"/>
    <property type="match status" value="1"/>
</dbReference>
<evidence type="ECO:0000256" key="3">
    <source>
        <dbReference type="PROSITE-ProRule" id="PRU00339"/>
    </source>
</evidence>
<reference evidence="6 7" key="1">
    <citation type="submission" date="2019-02" db="EMBL/GenBank/DDBJ databases">
        <title>Deep-cultivation of Planctomycetes and their phenomic and genomic characterization uncovers novel biology.</title>
        <authorList>
            <person name="Wiegand S."/>
            <person name="Jogler M."/>
            <person name="Boedeker C."/>
            <person name="Pinto D."/>
            <person name="Vollmers J."/>
            <person name="Rivas-Marin E."/>
            <person name="Kohn T."/>
            <person name="Peeters S.H."/>
            <person name="Heuer A."/>
            <person name="Rast P."/>
            <person name="Oberbeckmann S."/>
            <person name="Bunk B."/>
            <person name="Jeske O."/>
            <person name="Meyerdierks A."/>
            <person name="Storesund J.E."/>
            <person name="Kallscheuer N."/>
            <person name="Luecker S."/>
            <person name="Lage O.M."/>
            <person name="Pohl T."/>
            <person name="Merkel B.J."/>
            <person name="Hornburger P."/>
            <person name="Mueller R.-W."/>
            <person name="Bruemmer F."/>
            <person name="Labrenz M."/>
            <person name="Spormann A.M."/>
            <person name="Op den Camp H."/>
            <person name="Overmann J."/>
            <person name="Amann R."/>
            <person name="Jetten M.S.M."/>
            <person name="Mascher T."/>
            <person name="Medema M.H."/>
            <person name="Devos D.P."/>
            <person name="Kaster A.-K."/>
            <person name="Ovreas L."/>
            <person name="Rohde M."/>
            <person name="Galperin M.Y."/>
            <person name="Jogler C."/>
        </authorList>
    </citation>
    <scope>NUCLEOTIDE SEQUENCE [LARGE SCALE GENOMIC DNA]</scope>
    <source>
        <strain evidence="6 7">Pla175</strain>
    </source>
</reference>
<keyword evidence="2 3" id="KW-0802">TPR repeat</keyword>
<accession>A0A518DF42</accession>
<dbReference type="Pfam" id="PF13432">
    <property type="entry name" value="TPR_16"/>
    <property type="match status" value="2"/>
</dbReference>
<feature type="repeat" description="TPR" evidence="3">
    <location>
        <begin position="185"/>
        <end position="218"/>
    </location>
</feature>
<sequence precursor="true">MAVKLTVWFTAGAVLAGSGISAAPPTFMGDQSRTTAPAESGWRQTLGLGGPKQVAPPKLSHDYSQPWAPQPPSTWERVRGAVTDNPITRTLSQPSRPQHPSLDDAWSVENPENLKSPDFLMGLARQAESQGNVELARTQLQQAIAAAPNSPAPIRELARLEDRQNRLDVAEECYRRALAAAPDQPGVLNDLGLCLARSGKLEEAVQVFERAIALDPAKTLYRNNIATVLVELSRDDEALSHLLAAHQSAAAHHNLACLLARRGRVDDAAQHWQLALQCDGRCEPARQGLAGLQRQGDAALAQAPPAAEPPSTPLDFGGTNQQADTVSVASEPGFPRLLPPATPR</sequence>
<dbReference type="SUPFAM" id="SSF48452">
    <property type="entry name" value="TPR-like"/>
    <property type="match status" value="1"/>
</dbReference>
<dbReference type="AlphaFoldDB" id="A0A518DF42"/>
<keyword evidence="7" id="KW-1185">Reference proteome</keyword>
<evidence type="ECO:0000256" key="2">
    <source>
        <dbReference type="ARBA" id="ARBA00022803"/>
    </source>
</evidence>
<keyword evidence="1" id="KW-0677">Repeat</keyword>